<dbReference type="SUPFAM" id="SSF48498">
    <property type="entry name" value="Tetracyclin repressor-like, C-terminal domain"/>
    <property type="match status" value="1"/>
</dbReference>
<evidence type="ECO:0000256" key="4">
    <source>
        <dbReference type="PROSITE-ProRule" id="PRU00335"/>
    </source>
</evidence>
<evidence type="ECO:0000259" key="6">
    <source>
        <dbReference type="PROSITE" id="PS50977"/>
    </source>
</evidence>
<keyword evidence="2 4" id="KW-0238">DNA-binding</keyword>
<feature type="DNA-binding region" description="H-T-H motif" evidence="4">
    <location>
        <begin position="68"/>
        <end position="87"/>
    </location>
</feature>
<dbReference type="PROSITE" id="PS50977">
    <property type="entry name" value="HTH_TETR_2"/>
    <property type="match status" value="1"/>
</dbReference>
<proteinExistence type="predicted"/>
<name>A0ABQ3TQA5_9ACTN</name>
<dbReference type="Pfam" id="PF02909">
    <property type="entry name" value="TetR_C_1"/>
    <property type="match status" value="1"/>
</dbReference>
<keyword evidence="8" id="KW-1185">Reference proteome</keyword>
<dbReference type="InterPro" id="IPR009057">
    <property type="entry name" value="Homeodomain-like_sf"/>
</dbReference>
<keyword evidence="1" id="KW-0805">Transcription regulation</keyword>
<dbReference type="PANTHER" id="PTHR30055">
    <property type="entry name" value="HTH-TYPE TRANSCRIPTIONAL REGULATOR RUTR"/>
    <property type="match status" value="1"/>
</dbReference>
<dbReference type="RefSeq" id="WP_202204190.1">
    <property type="nucleotide sequence ID" value="NZ_BAAATO010000007.1"/>
</dbReference>
<dbReference type="InterPro" id="IPR004111">
    <property type="entry name" value="Repressor_TetR_C"/>
</dbReference>
<dbReference type="Pfam" id="PF00440">
    <property type="entry name" value="TetR_N"/>
    <property type="match status" value="1"/>
</dbReference>
<keyword evidence="3" id="KW-0804">Transcription</keyword>
<evidence type="ECO:0000256" key="5">
    <source>
        <dbReference type="SAM" id="MobiDB-lite"/>
    </source>
</evidence>
<evidence type="ECO:0000313" key="8">
    <source>
        <dbReference type="Proteomes" id="UP000608522"/>
    </source>
</evidence>
<evidence type="ECO:0000256" key="1">
    <source>
        <dbReference type="ARBA" id="ARBA00023015"/>
    </source>
</evidence>
<dbReference type="PANTHER" id="PTHR30055:SF151">
    <property type="entry name" value="TRANSCRIPTIONAL REGULATORY PROTEIN"/>
    <property type="match status" value="1"/>
</dbReference>
<accession>A0ABQ3TQA5</accession>
<dbReference type="EMBL" id="BNED01000009">
    <property type="protein sequence ID" value="GHI82602.1"/>
    <property type="molecule type" value="Genomic_DNA"/>
</dbReference>
<sequence length="257" mass="27156">MTAKKRGQANGQEPPGPAAKQGGARASVALLWGEQEPPSRGPRPSLSAARIAGAAIGIADGEGLDAVSLARVAKEFGVTAMALYRYVPGKAELLDLMVDLAIGPPAPVADVPGGWRPQLTEWARRCSAVYSRHPWVLAATGMRRQIMGPNQLGWLETALAALIGTGLSAAQRHDTFLLLVGHVRNVAQQYVDHDEAASAEWAQLTADVLERHADRFPALTSAIAEGAFAPQGRDPLDFGLNRILDGVEALITRQAGP</sequence>
<evidence type="ECO:0000313" key="7">
    <source>
        <dbReference type="EMBL" id="GHI82602.1"/>
    </source>
</evidence>
<feature type="domain" description="HTH tetR-type" evidence="6">
    <location>
        <begin position="45"/>
        <end position="105"/>
    </location>
</feature>
<dbReference type="Proteomes" id="UP000608522">
    <property type="component" value="Unassembled WGS sequence"/>
</dbReference>
<comment type="caution">
    <text evidence="7">The sequence shown here is derived from an EMBL/GenBank/DDBJ whole genome shotgun (WGS) entry which is preliminary data.</text>
</comment>
<evidence type="ECO:0000256" key="3">
    <source>
        <dbReference type="ARBA" id="ARBA00023163"/>
    </source>
</evidence>
<dbReference type="SUPFAM" id="SSF46689">
    <property type="entry name" value="Homeodomain-like"/>
    <property type="match status" value="1"/>
</dbReference>
<dbReference type="InterPro" id="IPR036271">
    <property type="entry name" value="Tet_transcr_reg_TetR-rel_C_sf"/>
</dbReference>
<dbReference type="InterPro" id="IPR050109">
    <property type="entry name" value="HTH-type_TetR-like_transc_reg"/>
</dbReference>
<evidence type="ECO:0000256" key="2">
    <source>
        <dbReference type="ARBA" id="ARBA00023125"/>
    </source>
</evidence>
<dbReference type="Gene3D" id="1.10.10.60">
    <property type="entry name" value="Homeodomain-like"/>
    <property type="match status" value="1"/>
</dbReference>
<protein>
    <submittedName>
        <fullName evidence="7">TetR family transcriptional regulator</fullName>
    </submittedName>
</protein>
<dbReference type="InterPro" id="IPR001647">
    <property type="entry name" value="HTH_TetR"/>
</dbReference>
<organism evidence="7 8">
    <name type="scientific">Streptomyces spororaveus</name>
    <dbReference type="NCBI Taxonomy" id="284039"/>
    <lineage>
        <taxon>Bacteria</taxon>
        <taxon>Bacillati</taxon>
        <taxon>Actinomycetota</taxon>
        <taxon>Actinomycetes</taxon>
        <taxon>Kitasatosporales</taxon>
        <taxon>Streptomycetaceae</taxon>
        <taxon>Streptomyces</taxon>
    </lineage>
</organism>
<reference evidence="8" key="1">
    <citation type="submission" date="2023-07" db="EMBL/GenBank/DDBJ databases">
        <title>Whole genome shotgun sequence of Streptomyces spororaveus NBRC 15456.</title>
        <authorList>
            <person name="Komaki H."/>
            <person name="Tamura T."/>
        </authorList>
    </citation>
    <scope>NUCLEOTIDE SEQUENCE [LARGE SCALE GENOMIC DNA]</scope>
    <source>
        <strain evidence="8">NBRC 15456</strain>
    </source>
</reference>
<gene>
    <name evidence="7" type="ORF">Sspor_81630</name>
</gene>
<feature type="region of interest" description="Disordered" evidence="5">
    <location>
        <begin position="1"/>
        <end position="46"/>
    </location>
</feature>
<dbReference type="Gene3D" id="1.10.357.10">
    <property type="entry name" value="Tetracycline Repressor, domain 2"/>
    <property type="match status" value="1"/>
</dbReference>